<comment type="caution">
    <text evidence="6">The sequence shown here is derived from an EMBL/GenBank/DDBJ whole genome shotgun (WGS) entry which is preliminary data.</text>
</comment>
<evidence type="ECO:0000256" key="1">
    <source>
        <dbReference type="ARBA" id="ARBA00008779"/>
    </source>
</evidence>
<comment type="similarity">
    <text evidence="1">Belongs to the sulfatase family.</text>
</comment>
<dbReference type="InterPro" id="IPR000917">
    <property type="entry name" value="Sulfatase_N"/>
</dbReference>
<evidence type="ECO:0000259" key="5">
    <source>
        <dbReference type="Pfam" id="PF00884"/>
    </source>
</evidence>
<keyword evidence="7" id="KW-1185">Reference proteome</keyword>
<gene>
    <name evidence="6" type="ORF">ACFPRA_12530</name>
</gene>
<organism evidence="6 7">
    <name type="scientific">Sporosarcina soli</name>
    <dbReference type="NCBI Taxonomy" id="334736"/>
    <lineage>
        <taxon>Bacteria</taxon>
        <taxon>Bacillati</taxon>
        <taxon>Bacillota</taxon>
        <taxon>Bacilli</taxon>
        <taxon>Bacillales</taxon>
        <taxon>Caryophanaceae</taxon>
        <taxon>Sporosarcina</taxon>
    </lineage>
</organism>
<sequence length="503" mass="56842">MKNNQPNIVMITCDHLRGDFLGCAGHDLIQTPHIDLLAKKGVRFTQAYSTTPICTPARATIMTGLDGNSIGLTEYQEGRELPVKETLPQQLSDAGYQTLVVGKMHTYPERRHYGFNNMILCEEGRALGAPYGEKRGYGDYEQWLSEQGYPGMAFGHGMSINSYTTTSWHLPDHLHPTEWIGYEACKQIKRRDWTSPLFLWASFTAPHPPLTPLLKDLHLYDRDEMPTPVIGDWTEEHPIFHELGLSFGETMTEKQIDLAYRAYFALVTQVDRQVNRIIGTLREEGILDNTWFIFTSDHGDNLGDHNLWQKTNFLKGSCNIPLIITPPLVGRGDESRSLLNEEWLPGEVNDSVVALQDILPTCCEIAGAKIPENIDGKSLVPLVDDANQAVRDVLLGEFGSIGKRSLMVSDGKWKYIWYEEDGVELLFNLQEDPDELHNAVLEEPQLTEQWRGKMISLIESRESDPAVVNGQLCPIAPGVKLSSMEKEIRKNSYPYFHPMGLRM</sequence>
<dbReference type="PANTHER" id="PTHR42693:SF53">
    <property type="entry name" value="ENDO-4-O-SULFATASE"/>
    <property type="match status" value="1"/>
</dbReference>
<protein>
    <submittedName>
        <fullName evidence="6">Sulfatase-like hydrolase/transferase</fullName>
    </submittedName>
</protein>
<evidence type="ECO:0000256" key="4">
    <source>
        <dbReference type="ARBA" id="ARBA00022837"/>
    </source>
</evidence>
<dbReference type="InterPro" id="IPR017850">
    <property type="entry name" value="Alkaline_phosphatase_core_sf"/>
</dbReference>
<proteinExistence type="inferred from homology"/>
<keyword evidence="2" id="KW-0479">Metal-binding</keyword>
<evidence type="ECO:0000256" key="2">
    <source>
        <dbReference type="ARBA" id="ARBA00022723"/>
    </source>
</evidence>
<evidence type="ECO:0000313" key="7">
    <source>
        <dbReference type="Proteomes" id="UP001596109"/>
    </source>
</evidence>
<dbReference type="PROSITE" id="PS00523">
    <property type="entry name" value="SULFATASE_1"/>
    <property type="match status" value="1"/>
</dbReference>
<dbReference type="PROSITE" id="PS00149">
    <property type="entry name" value="SULFATASE_2"/>
    <property type="match status" value="1"/>
</dbReference>
<dbReference type="CDD" id="cd16022">
    <property type="entry name" value="sulfatase_like"/>
    <property type="match status" value="1"/>
</dbReference>
<dbReference type="RefSeq" id="WP_381435041.1">
    <property type="nucleotide sequence ID" value="NZ_JBHSNO010000006.1"/>
</dbReference>
<accession>A0ABW0TMV8</accession>
<evidence type="ECO:0000313" key="6">
    <source>
        <dbReference type="EMBL" id="MFC5589723.1"/>
    </source>
</evidence>
<dbReference type="SUPFAM" id="SSF53649">
    <property type="entry name" value="Alkaline phosphatase-like"/>
    <property type="match status" value="1"/>
</dbReference>
<feature type="domain" description="Sulfatase N-terminal" evidence="5">
    <location>
        <begin position="6"/>
        <end position="367"/>
    </location>
</feature>
<dbReference type="EMBL" id="JBHSNO010000006">
    <property type="protein sequence ID" value="MFC5589723.1"/>
    <property type="molecule type" value="Genomic_DNA"/>
</dbReference>
<keyword evidence="4" id="KW-0106">Calcium</keyword>
<reference evidence="7" key="1">
    <citation type="journal article" date="2019" name="Int. J. Syst. Evol. Microbiol.">
        <title>The Global Catalogue of Microorganisms (GCM) 10K type strain sequencing project: providing services to taxonomists for standard genome sequencing and annotation.</title>
        <authorList>
            <consortium name="The Broad Institute Genomics Platform"/>
            <consortium name="The Broad Institute Genome Sequencing Center for Infectious Disease"/>
            <person name="Wu L."/>
            <person name="Ma J."/>
        </authorList>
    </citation>
    <scope>NUCLEOTIDE SEQUENCE [LARGE SCALE GENOMIC DNA]</scope>
    <source>
        <strain evidence="7">CGMCC 4.1434</strain>
    </source>
</reference>
<dbReference type="Proteomes" id="UP001596109">
    <property type="component" value="Unassembled WGS sequence"/>
</dbReference>
<keyword evidence="3" id="KW-0378">Hydrolase</keyword>
<dbReference type="InterPro" id="IPR024607">
    <property type="entry name" value="Sulfatase_CS"/>
</dbReference>
<name>A0ABW0TMV8_9BACL</name>
<dbReference type="PANTHER" id="PTHR42693">
    <property type="entry name" value="ARYLSULFATASE FAMILY MEMBER"/>
    <property type="match status" value="1"/>
</dbReference>
<dbReference type="Pfam" id="PF00884">
    <property type="entry name" value="Sulfatase"/>
    <property type="match status" value="1"/>
</dbReference>
<dbReference type="InterPro" id="IPR050738">
    <property type="entry name" value="Sulfatase"/>
</dbReference>
<evidence type="ECO:0000256" key="3">
    <source>
        <dbReference type="ARBA" id="ARBA00022801"/>
    </source>
</evidence>
<dbReference type="Gene3D" id="3.40.720.10">
    <property type="entry name" value="Alkaline Phosphatase, subunit A"/>
    <property type="match status" value="1"/>
</dbReference>